<keyword evidence="2" id="KW-0805">Transcription regulation</keyword>
<dbReference type="PANTHER" id="PTHR30537:SF70">
    <property type="entry name" value="HTH-TYPE TRANSCRIPTIONAL ACTIVATOR AMPR"/>
    <property type="match status" value="1"/>
</dbReference>
<evidence type="ECO:0000256" key="1">
    <source>
        <dbReference type="ARBA" id="ARBA00009437"/>
    </source>
</evidence>
<dbReference type="PANTHER" id="PTHR30537">
    <property type="entry name" value="HTH-TYPE TRANSCRIPTIONAL REGULATOR"/>
    <property type="match status" value="1"/>
</dbReference>
<reference evidence="7 8" key="1">
    <citation type="submission" date="2016-11" db="EMBL/GenBank/DDBJ databases">
        <authorList>
            <person name="Jaros S."/>
            <person name="Januszkiewicz K."/>
            <person name="Wedrychowicz H."/>
        </authorList>
    </citation>
    <scope>NUCLEOTIDE SEQUENCE [LARGE SCALE GENOMIC DNA]</scope>
    <source>
        <strain evidence="7 8">DSM 4740</strain>
    </source>
</reference>
<comment type="similarity">
    <text evidence="1">Belongs to the LysR transcriptional regulatory family.</text>
</comment>
<keyword evidence="5" id="KW-0804">Transcription</keyword>
<dbReference type="SUPFAM" id="SSF46785">
    <property type="entry name" value="Winged helix' DNA-binding domain"/>
    <property type="match status" value="1"/>
</dbReference>
<proteinExistence type="inferred from homology"/>
<dbReference type="InterPro" id="IPR036388">
    <property type="entry name" value="WH-like_DNA-bd_sf"/>
</dbReference>
<dbReference type="Gene3D" id="3.40.190.10">
    <property type="entry name" value="Periplasmic binding protein-like II"/>
    <property type="match status" value="2"/>
</dbReference>
<dbReference type="OrthoDB" id="6787458at2"/>
<evidence type="ECO:0000313" key="8">
    <source>
        <dbReference type="Proteomes" id="UP000184123"/>
    </source>
</evidence>
<dbReference type="AlphaFoldDB" id="A0A1M7BWR1"/>
<dbReference type="RefSeq" id="WP_073433833.1">
    <property type="nucleotide sequence ID" value="NZ_CP094345.1"/>
</dbReference>
<dbReference type="STRING" id="44933.SAMN05660971_00879"/>
<dbReference type="Proteomes" id="UP000184123">
    <property type="component" value="Unassembled WGS sequence"/>
</dbReference>
<evidence type="ECO:0000256" key="2">
    <source>
        <dbReference type="ARBA" id="ARBA00023015"/>
    </source>
</evidence>
<dbReference type="Pfam" id="PF03466">
    <property type="entry name" value="LysR_substrate"/>
    <property type="match status" value="1"/>
</dbReference>
<dbReference type="EMBL" id="FRCA01000002">
    <property type="protein sequence ID" value="SHL59452.1"/>
    <property type="molecule type" value="Genomic_DNA"/>
</dbReference>
<accession>A0A1M7BWR1</accession>
<keyword evidence="4" id="KW-0010">Activator</keyword>
<dbReference type="SUPFAM" id="SSF53850">
    <property type="entry name" value="Periplasmic binding protein-like II"/>
    <property type="match status" value="1"/>
</dbReference>
<organism evidence="7 8">
    <name type="scientific">Halomonas cupida</name>
    <dbReference type="NCBI Taxonomy" id="44933"/>
    <lineage>
        <taxon>Bacteria</taxon>
        <taxon>Pseudomonadati</taxon>
        <taxon>Pseudomonadota</taxon>
        <taxon>Gammaproteobacteria</taxon>
        <taxon>Oceanospirillales</taxon>
        <taxon>Halomonadaceae</taxon>
        <taxon>Halomonas</taxon>
    </lineage>
</organism>
<evidence type="ECO:0000256" key="5">
    <source>
        <dbReference type="ARBA" id="ARBA00023163"/>
    </source>
</evidence>
<evidence type="ECO:0000256" key="3">
    <source>
        <dbReference type="ARBA" id="ARBA00023125"/>
    </source>
</evidence>
<keyword evidence="3" id="KW-0238">DNA-binding</keyword>
<dbReference type="InterPro" id="IPR000847">
    <property type="entry name" value="LysR_HTH_N"/>
</dbReference>
<sequence>MDRHQLPLNALRAFEASARHASFTGAANELCVSQAAVSHQVRHLEAQLGVVLFRRLPRGLALTSEGELLFPVLRESLDRLSQTLNLLTDGARREVLSLAVVGTFAACWLLPRLDDFRRRFPFVDVRVATHNNRVELASEGYDMAIRYGGGAWHGESAVHLMEAPLSVLCSPRVARELHRPVDVLGQTLLRSFRSDEWQTWLVAAGVDSRLRLPDSVVLDSSLAMMEAVVQGTGVALVPVPMFERQLASGAIVKPFETQVALGSYWLTRLQSHAENAAMAAFRRWLIEQLQEPACTVQEGLLTTLG</sequence>
<dbReference type="Gene3D" id="1.10.10.10">
    <property type="entry name" value="Winged helix-like DNA-binding domain superfamily/Winged helix DNA-binding domain"/>
    <property type="match status" value="1"/>
</dbReference>
<evidence type="ECO:0000256" key="4">
    <source>
        <dbReference type="ARBA" id="ARBA00023159"/>
    </source>
</evidence>
<gene>
    <name evidence="7" type="ORF">SAMN05660971_00879</name>
</gene>
<dbReference type="InterPro" id="IPR005119">
    <property type="entry name" value="LysR_subst-bd"/>
</dbReference>
<dbReference type="InterPro" id="IPR058163">
    <property type="entry name" value="LysR-type_TF_proteobact-type"/>
</dbReference>
<name>A0A1M7BWR1_9GAMM</name>
<dbReference type="GO" id="GO:0043565">
    <property type="term" value="F:sequence-specific DNA binding"/>
    <property type="evidence" value="ECO:0007669"/>
    <property type="project" value="TreeGrafter"/>
</dbReference>
<dbReference type="PRINTS" id="PR00039">
    <property type="entry name" value="HTHLYSR"/>
</dbReference>
<dbReference type="GO" id="GO:0006351">
    <property type="term" value="P:DNA-templated transcription"/>
    <property type="evidence" value="ECO:0007669"/>
    <property type="project" value="TreeGrafter"/>
</dbReference>
<dbReference type="PROSITE" id="PS50931">
    <property type="entry name" value="HTH_LYSR"/>
    <property type="match status" value="1"/>
</dbReference>
<dbReference type="InterPro" id="IPR036390">
    <property type="entry name" value="WH_DNA-bd_sf"/>
</dbReference>
<dbReference type="FunFam" id="1.10.10.10:FF:000038">
    <property type="entry name" value="Glycine cleavage system transcriptional activator"/>
    <property type="match status" value="1"/>
</dbReference>
<evidence type="ECO:0000313" key="7">
    <source>
        <dbReference type="EMBL" id="SHL59452.1"/>
    </source>
</evidence>
<dbReference type="Pfam" id="PF00126">
    <property type="entry name" value="HTH_1"/>
    <property type="match status" value="1"/>
</dbReference>
<protein>
    <submittedName>
        <fullName evidence="7">LysR family transcriptional regulator, regulator of gene expression of beta-lactamase</fullName>
    </submittedName>
</protein>
<feature type="domain" description="HTH lysR-type" evidence="6">
    <location>
        <begin position="6"/>
        <end position="63"/>
    </location>
</feature>
<dbReference type="GO" id="GO:0003700">
    <property type="term" value="F:DNA-binding transcription factor activity"/>
    <property type="evidence" value="ECO:0007669"/>
    <property type="project" value="InterPro"/>
</dbReference>
<evidence type="ECO:0000259" key="6">
    <source>
        <dbReference type="PROSITE" id="PS50931"/>
    </source>
</evidence>